<proteinExistence type="predicted"/>
<accession>A0A401Z6I7</accession>
<feature type="compositionally biased region" description="Basic and acidic residues" evidence="1">
    <location>
        <begin position="1"/>
        <end position="63"/>
    </location>
</feature>
<dbReference type="RefSeq" id="WP_126643945.1">
    <property type="nucleotide sequence ID" value="NZ_BIFH01000065.1"/>
</dbReference>
<sequence length="229" mass="24316">MTTRHEPPTGHEHSEHHHSEPTPGGHDHGHSHGGDSGDGGNHGKPEEHREHGSHGDHADHADHGNQSPHPHHAAHHHHPHDATEGPASWKMAAMATLHCLTGCAIGEVLGMIIGTALGWSNLATIITAVVLAFVFGYGLTMRGVLRAGVDLRRAVKVALAADTVSIIVMEVMDNSVMMLVPGAMHAGLGDLLFWASLALSFAVAFVITVPVNRWLIARGKGHAVVHAYH</sequence>
<reference evidence="4 5" key="1">
    <citation type="submission" date="2018-12" db="EMBL/GenBank/DDBJ databases">
        <title>Draft genome sequence of Embleya hyalina NBRC 13850T.</title>
        <authorList>
            <person name="Komaki H."/>
            <person name="Hosoyama A."/>
            <person name="Kimura A."/>
            <person name="Ichikawa N."/>
            <person name="Tamura T."/>
        </authorList>
    </citation>
    <scope>NUCLEOTIDE SEQUENCE [LARGE SCALE GENOMIC DNA]</scope>
    <source>
        <strain evidence="4 5">NBRC 13850</strain>
    </source>
</reference>
<organism evidence="4 5">
    <name type="scientific">Embleya hyalina</name>
    <dbReference type="NCBI Taxonomy" id="516124"/>
    <lineage>
        <taxon>Bacteria</taxon>
        <taxon>Bacillati</taxon>
        <taxon>Actinomycetota</taxon>
        <taxon>Actinomycetes</taxon>
        <taxon>Kitasatosporales</taxon>
        <taxon>Streptomycetaceae</taxon>
        <taxon>Embleya</taxon>
    </lineage>
</organism>
<feature type="transmembrane region" description="Helical" evidence="2">
    <location>
        <begin position="97"/>
        <end position="119"/>
    </location>
</feature>
<feature type="compositionally biased region" description="Basic residues" evidence="1">
    <location>
        <begin position="69"/>
        <end position="79"/>
    </location>
</feature>
<evidence type="ECO:0000313" key="4">
    <source>
        <dbReference type="EMBL" id="GCE02453.1"/>
    </source>
</evidence>
<name>A0A401Z6I7_9ACTN</name>
<evidence type="ECO:0000259" key="3">
    <source>
        <dbReference type="Pfam" id="PF14342"/>
    </source>
</evidence>
<feature type="transmembrane region" description="Helical" evidence="2">
    <location>
        <begin position="191"/>
        <end position="211"/>
    </location>
</feature>
<feature type="region of interest" description="Disordered" evidence="1">
    <location>
        <begin position="1"/>
        <end position="86"/>
    </location>
</feature>
<comment type="caution">
    <text evidence="4">The sequence shown here is derived from an EMBL/GenBank/DDBJ whole genome shotgun (WGS) entry which is preliminary data.</text>
</comment>
<keyword evidence="2" id="KW-0472">Membrane</keyword>
<dbReference type="Pfam" id="PF14342">
    <property type="entry name" value="DUF4396"/>
    <property type="match status" value="1"/>
</dbReference>
<evidence type="ECO:0000313" key="5">
    <source>
        <dbReference type="Proteomes" id="UP000286931"/>
    </source>
</evidence>
<evidence type="ECO:0000256" key="2">
    <source>
        <dbReference type="SAM" id="Phobius"/>
    </source>
</evidence>
<keyword evidence="2" id="KW-1133">Transmembrane helix</keyword>
<dbReference type="Proteomes" id="UP000286931">
    <property type="component" value="Unassembled WGS sequence"/>
</dbReference>
<dbReference type="InterPro" id="IPR025509">
    <property type="entry name" value="DUF4396"/>
</dbReference>
<gene>
    <name evidence="4" type="ORF">EHYA_10230</name>
</gene>
<evidence type="ECO:0000256" key="1">
    <source>
        <dbReference type="SAM" id="MobiDB-lite"/>
    </source>
</evidence>
<feature type="transmembrane region" description="Helical" evidence="2">
    <location>
        <begin position="125"/>
        <end position="145"/>
    </location>
</feature>
<keyword evidence="2" id="KW-0812">Transmembrane</keyword>
<feature type="transmembrane region" description="Helical" evidence="2">
    <location>
        <begin position="157"/>
        <end position="179"/>
    </location>
</feature>
<protein>
    <recommendedName>
        <fullName evidence="3">DUF4396 domain-containing protein</fullName>
    </recommendedName>
</protein>
<feature type="domain" description="DUF4396" evidence="3">
    <location>
        <begin position="88"/>
        <end position="221"/>
    </location>
</feature>
<dbReference type="AlphaFoldDB" id="A0A401Z6I7"/>
<dbReference type="EMBL" id="BIFH01000065">
    <property type="protein sequence ID" value="GCE02453.1"/>
    <property type="molecule type" value="Genomic_DNA"/>
</dbReference>
<dbReference type="OrthoDB" id="9784773at2"/>
<keyword evidence="5" id="KW-1185">Reference proteome</keyword>